<dbReference type="EMBL" id="PFLW01000026">
    <property type="protein sequence ID" value="PIY89396.1"/>
    <property type="molecule type" value="Genomic_DNA"/>
</dbReference>
<evidence type="ECO:0000313" key="2">
    <source>
        <dbReference type="Proteomes" id="UP000230767"/>
    </source>
</evidence>
<protein>
    <submittedName>
        <fullName evidence="1">Uncharacterized protein</fullName>
    </submittedName>
</protein>
<organism evidence="1 2">
    <name type="scientific">Candidatus Nealsonbacteria bacterium CG_4_10_14_0_8_um_filter_37_14</name>
    <dbReference type="NCBI Taxonomy" id="1974684"/>
    <lineage>
        <taxon>Bacteria</taxon>
        <taxon>Candidatus Nealsoniibacteriota</taxon>
    </lineage>
</organism>
<reference evidence="2" key="1">
    <citation type="submission" date="2017-09" db="EMBL/GenBank/DDBJ databases">
        <title>Depth-based differentiation of microbial function through sediment-hosted aquifers and enrichment of novel symbionts in the deep terrestrial subsurface.</title>
        <authorList>
            <person name="Probst A.J."/>
            <person name="Ladd B."/>
            <person name="Jarett J.K."/>
            <person name="Geller-Mcgrath D.E."/>
            <person name="Sieber C.M.K."/>
            <person name="Emerson J.B."/>
            <person name="Anantharaman K."/>
            <person name="Thomas B.C."/>
            <person name="Malmstrom R."/>
            <person name="Stieglmeier M."/>
            <person name="Klingl A."/>
            <person name="Woyke T."/>
            <person name="Ryan C.M."/>
            <person name="Banfield J.F."/>
        </authorList>
    </citation>
    <scope>NUCLEOTIDE SEQUENCE [LARGE SCALE GENOMIC DNA]</scope>
</reference>
<accession>A0A2M7R6S3</accession>
<gene>
    <name evidence="1" type="ORF">COY73_01005</name>
</gene>
<evidence type="ECO:0000313" key="1">
    <source>
        <dbReference type="EMBL" id="PIY89396.1"/>
    </source>
</evidence>
<comment type="caution">
    <text evidence="1">The sequence shown here is derived from an EMBL/GenBank/DDBJ whole genome shotgun (WGS) entry which is preliminary data.</text>
</comment>
<sequence>MKGRRIKIEVHRIIDYLKKKGSMTPKDLELDFGYSNFNSLLVISELHRRNIIEPGEYKYVDENKVARIWHLTEEGERVDNWPEKIEMIGKEFPVISKAGFEIVNYILESAQALGIGIYRLDELIEKLKLQSPEMMELVKRAHINVLKDFSSEELRQLAQEIKEFKL</sequence>
<dbReference type="AlphaFoldDB" id="A0A2M7R6S3"/>
<name>A0A2M7R6S3_9BACT</name>
<dbReference type="Proteomes" id="UP000230767">
    <property type="component" value="Unassembled WGS sequence"/>
</dbReference>
<proteinExistence type="predicted"/>